<dbReference type="PATRIC" id="fig|1423735.3.peg.771"/>
<evidence type="ECO:0000313" key="1">
    <source>
        <dbReference type="EMBL" id="KRM08061.1"/>
    </source>
</evidence>
<evidence type="ECO:0000313" key="2">
    <source>
        <dbReference type="Proteomes" id="UP000051315"/>
    </source>
</evidence>
<dbReference type="InterPro" id="IPR004381">
    <property type="entry name" value="Glycerate_kinase"/>
</dbReference>
<dbReference type="PANTHER" id="PTHR21599">
    <property type="entry name" value="GLYCERATE KINASE"/>
    <property type="match status" value="1"/>
</dbReference>
<dbReference type="PANTHER" id="PTHR21599:SF0">
    <property type="entry name" value="GLYCERATE KINASE"/>
    <property type="match status" value="1"/>
</dbReference>
<dbReference type="GO" id="GO:0031388">
    <property type="term" value="P:organic acid phosphorylation"/>
    <property type="evidence" value="ECO:0007669"/>
    <property type="project" value="InterPro"/>
</dbReference>
<organism evidence="1 2">
    <name type="scientific">Lapidilactobacillus concavus DSM 17758</name>
    <dbReference type="NCBI Taxonomy" id="1423735"/>
    <lineage>
        <taxon>Bacteria</taxon>
        <taxon>Bacillati</taxon>
        <taxon>Bacillota</taxon>
        <taxon>Bacilli</taxon>
        <taxon>Lactobacillales</taxon>
        <taxon>Lactobacillaceae</taxon>
        <taxon>Lapidilactobacillus</taxon>
    </lineage>
</organism>
<reference evidence="1 2" key="1">
    <citation type="journal article" date="2015" name="Genome Announc.">
        <title>Expanding the biotechnology potential of lactobacilli through comparative genomics of 213 strains and associated genera.</title>
        <authorList>
            <person name="Sun Z."/>
            <person name="Harris H.M."/>
            <person name="McCann A."/>
            <person name="Guo C."/>
            <person name="Argimon S."/>
            <person name="Zhang W."/>
            <person name="Yang X."/>
            <person name="Jeffery I.B."/>
            <person name="Cooney J.C."/>
            <person name="Kagawa T.F."/>
            <person name="Liu W."/>
            <person name="Song Y."/>
            <person name="Salvetti E."/>
            <person name="Wrobel A."/>
            <person name="Rasinkangas P."/>
            <person name="Parkhill J."/>
            <person name="Rea M.C."/>
            <person name="O'Sullivan O."/>
            <person name="Ritari J."/>
            <person name="Douillard F.P."/>
            <person name="Paul Ross R."/>
            <person name="Yang R."/>
            <person name="Briner A.E."/>
            <person name="Felis G.E."/>
            <person name="de Vos W.M."/>
            <person name="Barrangou R."/>
            <person name="Klaenhammer T.R."/>
            <person name="Caufield P.W."/>
            <person name="Cui Y."/>
            <person name="Zhang H."/>
            <person name="O'Toole P.W."/>
        </authorList>
    </citation>
    <scope>NUCLEOTIDE SEQUENCE [LARGE SCALE GENOMIC DNA]</scope>
    <source>
        <strain evidence="1 2">DSM 17758</strain>
    </source>
</reference>
<dbReference type="GO" id="GO:0008887">
    <property type="term" value="F:glycerate kinase activity"/>
    <property type="evidence" value="ECO:0007669"/>
    <property type="project" value="InterPro"/>
</dbReference>
<proteinExistence type="predicted"/>
<dbReference type="AlphaFoldDB" id="A0A0R1VRK0"/>
<gene>
    <name evidence="1" type="ORF">FC15_GL000740</name>
</gene>
<sequence length="385" mass="41942">MSFMKILLASQDLSADLSAAVGRQLMQQGLADYAGADLISLPFDGQQEDLIAGLQKWNSGQLVDFTYYGPNWESARVTYLLTTLSGKLTAIIDTSVFANRQSISHYDEHDLFHASSYGLGQLILDAVTNEAQEVVLLIDDTCVIDGGLGMLQALGALIADESGDPIPVGENPLINFDQIDFSKPDDLLKGVKLTVLARETSTYTGGNSQLVETGKEIGILPEHLVRLDLRSAAFNRLMRKERELDLTQISGSGAGGGIAGALACLGAEITDSTYAWLFEQLKFAEVFADVDVAFLAIDQVNQTRFPTSFVGELARFFDQQQIRTILFTLIRITPAEAWNLPHVSTFVLPKIMGIKLPVADETVTTANRELEQSLIATTHEVAKLI</sequence>
<dbReference type="SUPFAM" id="SSF110738">
    <property type="entry name" value="Glycerate kinase I"/>
    <property type="match status" value="1"/>
</dbReference>
<evidence type="ECO:0008006" key="3">
    <source>
        <dbReference type="Google" id="ProtNLM"/>
    </source>
</evidence>
<accession>A0A0R1VRK0</accession>
<dbReference type="Proteomes" id="UP000051315">
    <property type="component" value="Unassembled WGS sequence"/>
</dbReference>
<dbReference type="Gene3D" id="3.90.1510.10">
    <property type="entry name" value="Glycerate kinase, domain 2"/>
    <property type="match status" value="1"/>
</dbReference>
<dbReference type="STRING" id="1423735.FC15_GL000740"/>
<keyword evidence="2" id="KW-1185">Reference proteome</keyword>
<protein>
    <recommendedName>
        <fullName evidence="3">Glycerate kinase</fullName>
    </recommendedName>
</protein>
<comment type="caution">
    <text evidence="1">The sequence shown here is derived from an EMBL/GenBank/DDBJ whole genome shotgun (WGS) entry which is preliminary data.</text>
</comment>
<name>A0A0R1VRK0_9LACO</name>
<dbReference type="EMBL" id="AZFX01000094">
    <property type="protein sequence ID" value="KRM08061.1"/>
    <property type="molecule type" value="Genomic_DNA"/>
</dbReference>
<dbReference type="Pfam" id="PF02595">
    <property type="entry name" value="Gly_kinase"/>
    <property type="match status" value="1"/>
</dbReference>
<dbReference type="InterPro" id="IPR018193">
    <property type="entry name" value="Glyc_kinase_flavodox-like_fold"/>
</dbReference>
<dbReference type="InterPro" id="IPR036129">
    <property type="entry name" value="Glycerate_kinase_sf"/>
</dbReference>